<protein>
    <submittedName>
        <fullName evidence="1">Uncharacterized protein</fullName>
    </submittedName>
</protein>
<dbReference type="EMBL" id="CP143810">
    <property type="protein sequence ID" value="WVO22307.1"/>
    <property type="molecule type" value="Genomic_DNA"/>
</dbReference>
<dbReference type="GeneID" id="89990409"/>
<gene>
    <name evidence="1" type="ORF">IAS62_003637</name>
</gene>
<keyword evidence="2" id="KW-1185">Reference proteome</keyword>
<evidence type="ECO:0000313" key="2">
    <source>
        <dbReference type="Proteomes" id="UP001432216"/>
    </source>
</evidence>
<dbReference type="RefSeq" id="XP_064721546.1">
    <property type="nucleotide sequence ID" value="XM_064865474.1"/>
</dbReference>
<accession>A0ABZ2AY27</accession>
<reference evidence="1 2" key="1">
    <citation type="submission" date="2024-01" db="EMBL/GenBank/DDBJ databases">
        <title>Comparative genomics of Cryptococcus and Kwoniella reveals pathogenesis evolution and contrasting modes of karyotype evolution via chromosome fusion or intercentromeric recombination.</title>
        <authorList>
            <person name="Coelho M.A."/>
            <person name="David-Palma M."/>
            <person name="Shea T."/>
            <person name="Bowers K."/>
            <person name="McGinley-Smith S."/>
            <person name="Mohammad A.W."/>
            <person name="Gnirke A."/>
            <person name="Yurkov A.M."/>
            <person name="Nowrousian M."/>
            <person name="Sun S."/>
            <person name="Cuomo C.A."/>
            <person name="Heitman J."/>
        </authorList>
    </citation>
    <scope>NUCLEOTIDE SEQUENCE [LARGE SCALE GENOMIC DNA]</scope>
    <source>
        <strain evidence="1 2">7685027</strain>
    </source>
</reference>
<proteinExistence type="predicted"/>
<name>A0ABZ2AY27_9TREE</name>
<sequence>MHLSNNSHIESCMLYYFWRAAVVNMQICRRDSIMLSHVVSFSNAISTVFSILVAGEFCNDWGVVLGGTTVFHSDVYSEYVHVRKSTPFDKLSNLTSRYPAI</sequence>
<organism evidence="1 2">
    <name type="scientific">Cryptococcus decagattii</name>
    <dbReference type="NCBI Taxonomy" id="1859122"/>
    <lineage>
        <taxon>Eukaryota</taxon>
        <taxon>Fungi</taxon>
        <taxon>Dikarya</taxon>
        <taxon>Basidiomycota</taxon>
        <taxon>Agaricomycotina</taxon>
        <taxon>Tremellomycetes</taxon>
        <taxon>Tremellales</taxon>
        <taxon>Cryptococcaceae</taxon>
        <taxon>Cryptococcus</taxon>
        <taxon>Cryptococcus gattii species complex</taxon>
    </lineage>
</organism>
<evidence type="ECO:0000313" key="1">
    <source>
        <dbReference type="EMBL" id="WVO22307.1"/>
    </source>
</evidence>
<dbReference type="Proteomes" id="UP001432216">
    <property type="component" value="Chromosome 5"/>
</dbReference>